<dbReference type="PANTHER" id="PTHR24421:SF58">
    <property type="entry name" value="SIGNAL TRANSDUCTION HISTIDINE-PROTEIN KINASE_PHOSPHATASE UHPB"/>
    <property type="match status" value="1"/>
</dbReference>
<evidence type="ECO:0000313" key="12">
    <source>
        <dbReference type="EMBL" id="MBE0127115.1"/>
    </source>
</evidence>
<accession>A0A8I0MHP2</accession>
<feature type="transmembrane region" description="Helical" evidence="10">
    <location>
        <begin position="115"/>
        <end position="135"/>
    </location>
</feature>
<dbReference type="SMART" id="SM00387">
    <property type="entry name" value="HATPase_c"/>
    <property type="match status" value="1"/>
</dbReference>
<evidence type="ECO:0000256" key="3">
    <source>
        <dbReference type="ARBA" id="ARBA00022553"/>
    </source>
</evidence>
<evidence type="ECO:0000256" key="7">
    <source>
        <dbReference type="ARBA" id="ARBA00022989"/>
    </source>
</evidence>
<feature type="transmembrane region" description="Helical" evidence="10">
    <location>
        <begin position="12"/>
        <end position="32"/>
    </location>
</feature>
<evidence type="ECO:0000256" key="2">
    <source>
        <dbReference type="ARBA" id="ARBA00022475"/>
    </source>
</evidence>
<evidence type="ECO:0000256" key="6">
    <source>
        <dbReference type="ARBA" id="ARBA00022777"/>
    </source>
</evidence>
<proteinExistence type="predicted"/>
<dbReference type="Pfam" id="PF02518">
    <property type="entry name" value="HATPase_c"/>
    <property type="match status" value="1"/>
</dbReference>
<evidence type="ECO:0000256" key="8">
    <source>
        <dbReference type="ARBA" id="ARBA00023012"/>
    </source>
</evidence>
<evidence type="ECO:0000256" key="4">
    <source>
        <dbReference type="ARBA" id="ARBA00022679"/>
    </source>
</evidence>
<comment type="subcellular location">
    <subcellularLocation>
        <location evidence="1">Cell membrane</location>
        <topology evidence="1">Multi-pass membrane protein</topology>
    </subcellularLocation>
</comment>
<reference evidence="12" key="1">
    <citation type="submission" date="2019-07" db="EMBL/GenBank/DDBJ databases">
        <title>KPC-2 carbapenem resistent Enterobacterales isolates from Germany.</title>
        <authorList>
            <person name="Yao Y."/>
            <person name="Falgenhauer L."/>
            <person name="Imirzalioglu C."/>
            <person name="Chakraborty T."/>
        </authorList>
    </citation>
    <scope>NUCLEOTIDE SEQUENCE</scope>
    <source>
        <strain evidence="12">CA13304</strain>
    </source>
</reference>
<feature type="domain" description="Histidine kinase" evidence="11">
    <location>
        <begin position="322"/>
        <end position="508"/>
    </location>
</feature>
<dbReference type="GO" id="GO:0005886">
    <property type="term" value="C:plasma membrane"/>
    <property type="evidence" value="ECO:0007669"/>
    <property type="project" value="UniProtKB-SubCell"/>
</dbReference>
<feature type="transmembrane region" description="Helical" evidence="10">
    <location>
        <begin position="210"/>
        <end position="227"/>
    </location>
</feature>
<protein>
    <submittedName>
        <fullName evidence="12">MASE1 sensor histidine kinase</fullName>
    </submittedName>
</protein>
<dbReference type="InterPro" id="IPR005467">
    <property type="entry name" value="His_kinase_dom"/>
</dbReference>
<keyword evidence="8" id="KW-0902">Two-component regulatory system</keyword>
<comment type="caution">
    <text evidence="12">The sequence shown here is derived from an EMBL/GenBank/DDBJ whole genome shotgun (WGS) entry which is preliminary data.</text>
</comment>
<dbReference type="EMBL" id="VKME01000007">
    <property type="protein sequence ID" value="MBE0127115.1"/>
    <property type="molecule type" value="Genomic_DNA"/>
</dbReference>
<dbReference type="GO" id="GO:0046983">
    <property type="term" value="F:protein dimerization activity"/>
    <property type="evidence" value="ECO:0007669"/>
    <property type="project" value="InterPro"/>
</dbReference>
<evidence type="ECO:0000256" key="9">
    <source>
        <dbReference type="ARBA" id="ARBA00023136"/>
    </source>
</evidence>
<dbReference type="GO" id="GO:0000155">
    <property type="term" value="F:phosphorelay sensor kinase activity"/>
    <property type="evidence" value="ECO:0007669"/>
    <property type="project" value="InterPro"/>
</dbReference>
<dbReference type="InterPro" id="IPR036890">
    <property type="entry name" value="HATPase_C_sf"/>
</dbReference>
<organism evidence="12 13">
    <name type="scientific">Citrobacter amalonaticus</name>
    <dbReference type="NCBI Taxonomy" id="35703"/>
    <lineage>
        <taxon>Bacteria</taxon>
        <taxon>Pseudomonadati</taxon>
        <taxon>Pseudomonadota</taxon>
        <taxon>Gammaproteobacteria</taxon>
        <taxon>Enterobacterales</taxon>
        <taxon>Enterobacteriaceae</taxon>
        <taxon>Citrobacter</taxon>
    </lineage>
</organism>
<sequence>MSRNLRHVVISLFIVLAWGTGWLMLWTLGFYLTHNGQQAALFLPHGVYLALLILLSRRYWPALVLPPMMMMFWLHSEQLLNGYILLTTPLISMIPASLAQTFWYRFPLYWQRLTLLLATVTAASLLNAALLSPFVKSPAMLLGLASFTGGVLLTPFVYLIFEFLRQQHRYHLLGLDTNNPPLRTSLIIWCSLFFIIGIGTQMVLSPEIERLLLIVVFLPNVVMAWKFGWQGGVLSGLLGSMMITIARQVGVGFSNLIELEIFLATQSLLGIGLGIAISRQQHLAQNLHHYRRRLEAELAARRALAEKLVHIEEDTRKSLARELHDEIGQNITAIQIQSQLVKRVHDPAQAQAAASQINDLARRIHHSTRQLLRQLRPPALDELSFKEALLHLLNEFAFTERGIRCQFDYQLAATPENETVRFTLYRLLQELLNNVCKHAGASEVRIVLRQQGDMLHLDVTDNGVGISADKIAGFGIQGMRERVSALGGELALESRHGTRVSVNLPTNLQQIAF</sequence>
<dbReference type="InterPro" id="IPR007895">
    <property type="entry name" value="MASE1"/>
</dbReference>
<dbReference type="InterPro" id="IPR050482">
    <property type="entry name" value="Sensor_HK_TwoCompSys"/>
</dbReference>
<keyword evidence="3" id="KW-0597">Phosphoprotein</keyword>
<feature type="transmembrane region" description="Helical" evidence="10">
    <location>
        <begin position="182"/>
        <end position="204"/>
    </location>
</feature>
<name>A0A8I0MHP2_CITAM</name>
<dbReference type="SUPFAM" id="SSF55874">
    <property type="entry name" value="ATPase domain of HSP90 chaperone/DNA topoisomerase II/histidine kinase"/>
    <property type="match status" value="1"/>
</dbReference>
<keyword evidence="5 10" id="KW-0812">Transmembrane</keyword>
<dbReference type="Gene3D" id="3.30.565.10">
    <property type="entry name" value="Histidine kinase-like ATPase, C-terminal domain"/>
    <property type="match status" value="1"/>
</dbReference>
<evidence type="ECO:0000259" key="11">
    <source>
        <dbReference type="PROSITE" id="PS50109"/>
    </source>
</evidence>
<dbReference type="RefSeq" id="WP_192477771.1">
    <property type="nucleotide sequence ID" value="NZ_VKME01000007.1"/>
</dbReference>
<feature type="transmembrane region" description="Helical" evidence="10">
    <location>
        <begin position="80"/>
        <end position="103"/>
    </location>
</feature>
<evidence type="ECO:0000256" key="1">
    <source>
        <dbReference type="ARBA" id="ARBA00004651"/>
    </source>
</evidence>
<dbReference type="Pfam" id="PF07730">
    <property type="entry name" value="HisKA_3"/>
    <property type="match status" value="1"/>
</dbReference>
<dbReference type="Proteomes" id="UP000656723">
    <property type="component" value="Unassembled WGS sequence"/>
</dbReference>
<dbReference type="InterPro" id="IPR011712">
    <property type="entry name" value="Sig_transdc_His_kin_sub3_dim/P"/>
</dbReference>
<dbReference type="Pfam" id="PF05231">
    <property type="entry name" value="MASE1"/>
    <property type="match status" value="1"/>
</dbReference>
<dbReference type="PANTHER" id="PTHR24421">
    <property type="entry name" value="NITRATE/NITRITE SENSOR PROTEIN NARX-RELATED"/>
    <property type="match status" value="1"/>
</dbReference>
<evidence type="ECO:0000256" key="5">
    <source>
        <dbReference type="ARBA" id="ARBA00022692"/>
    </source>
</evidence>
<keyword evidence="6 12" id="KW-0418">Kinase</keyword>
<feature type="transmembrane region" description="Helical" evidence="10">
    <location>
        <begin position="141"/>
        <end position="161"/>
    </location>
</feature>
<keyword evidence="4" id="KW-0808">Transferase</keyword>
<keyword evidence="9 10" id="KW-0472">Membrane</keyword>
<gene>
    <name evidence="12" type="ORF">FOT72_03555</name>
</gene>
<dbReference type="Gene3D" id="1.20.5.1930">
    <property type="match status" value="1"/>
</dbReference>
<feature type="transmembrane region" description="Helical" evidence="10">
    <location>
        <begin position="39"/>
        <end position="60"/>
    </location>
</feature>
<dbReference type="CDD" id="cd16917">
    <property type="entry name" value="HATPase_UhpB-NarQ-NarX-like"/>
    <property type="match status" value="1"/>
</dbReference>
<keyword evidence="2" id="KW-1003">Cell membrane</keyword>
<evidence type="ECO:0000313" key="13">
    <source>
        <dbReference type="Proteomes" id="UP000656723"/>
    </source>
</evidence>
<dbReference type="PROSITE" id="PS50109">
    <property type="entry name" value="HIS_KIN"/>
    <property type="match status" value="1"/>
</dbReference>
<evidence type="ECO:0000256" key="10">
    <source>
        <dbReference type="SAM" id="Phobius"/>
    </source>
</evidence>
<dbReference type="AlphaFoldDB" id="A0A8I0MHP2"/>
<dbReference type="InterPro" id="IPR003594">
    <property type="entry name" value="HATPase_dom"/>
</dbReference>
<keyword evidence="7 10" id="KW-1133">Transmembrane helix</keyword>